<feature type="compositionally biased region" description="Basic and acidic residues" evidence="1">
    <location>
        <begin position="187"/>
        <end position="199"/>
    </location>
</feature>
<dbReference type="Pfam" id="PF02620">
    <property type="entry name" value="YceD"/>
    <property type="match status" value="1"/>
</dbReference>
<feature type="compositionally biased region" description="Basic and acidic residues" evidence="1">
    <location>
        <begin position="110"/>
        <end position="133"/>
    </location>
</feature>
<sequence>MTRDMLGGAPAKTDPSPLSRRVAITDVPPEGLDMDIVASEAERAALAALNSLPAIHSLTAALTVRRWPRDGLEATGELRARLRQTCVVTLEEFETEIVEPIDVRFAPPAEEPRPRSRRHGPEPEPEPHEHDPLAEDPPDPLIGGAADLGAVVAEFLTLALDPYPRKPGAAFVEPAPESRANVSPFELLRRQRGEPQKGG</sequence>
<gene>
    <name evidence="2" type="ORF">AMST5_01766</name>
</gene>
<dbReference type="InterPro" id="IPR003772">
    <property type="entry name" value="YceD"/>
</dbReference>
<feature type="region of interest" description="Disordered" evidence="1">
    <location>
        <begin position="101"/>
        <end position="145"/>
    </location>
</feature>
<evidence type="ECO:0008006" key="3">
    <source>
        <dbReference type="Google" id="ProtNLM"/>
    </source>
</evidence>
<reference evidence="2" key="1">
    <citation type="submission" date="2023-07" db="EMBL/GenBank/DDBJ databases">
        <authorList>
            <person name="Pelsma A.J. K."/>
        </authorList>
    </citation>
    <scope>NUCLEOTIDE SEQUENCE</scope>
</reference>
<protein>
    <recommendedName>
        <fullName evidence="3">DUF177 domain-containing protein</fullName>
    </recommendedName>
</protein>
<proteinExistence type="predicted"/>
<dbReference type="EMBL" id="OY288114">
    <property type="protein sequence ID" value="CAJ0865438.1"/>
    <property type="molecule type" value="Genomic_DNA"/>
</dbReference>
<evidence type="ECO:0000256" key="1">
    <source>
        <dbReference type="SAM" id="MobiDB-lite"/>
    </source>
</evidence>
<feature type="region of interest" description="Disordered" evidence="1">
    <location>
        <begin position="166"/>
        <end position="199"/>
    </location>
</feature>
<organism evidence="2">
    <name type="scientific">freshwater sediment metagenome</name>
    <dbReference type="NCBI Taxonomy" id="556182"/>
    <lineage>
        <taxon>unclassified sequences</taxon>
        <taxon>metagenomes</taxon>
        <taxon>ecological metagenomes</taxon>
    </lineage>
</organism>
<accession>A0AA48M2N1</accession>
<dbReference type="AlphaFoldDB" id="A0AA48M2N1"/>
<evidence type="ECO:0000313" key="2">
    <source>
        <dbReference type="EMBL" id="CAJ0865438.1"/>
    </source>
</evidence>
<name>A0AA48M2N1_9ZZZZ</name>